<name>A0A1Y1U862_9TREE</name>
<dbReference type="EMBL" id="NBSH01000027">
    <property type="protein sequence ID" value="ORX33305.1"/>
    <property type="molecule type" value="Genomic_DNA"/>
</dbReference>
<dbReference type="GeneID" id="33560586"/>
<dbReference type="Pfam" id="PF00120">
    <property type="entry name" value="Gln-synt_C"/>
    <property type="match status" value="1"/>
</dbReference>
<dbReference type="RefSeq" id="XP_021867656.1">
    <property type="nucleotide sequence ID" value="XM_022018777.1"/>
</dbReference>
<comment type="caution">
    <text evidence="5">The sequence shown here is derived from an EMBL/GenBank/DDBJ whole genome shotgun (WGS) entry which is preliminary data.</text>
</comment>
<dbReference type="PANTHER" id="PTHR43785:SF2">
    <property type="entry name" value="TYPE-1 GLUTAMINE SYNTHETASE 1"/>
    <property type="match status" value="1"/>
</dbReference>
<dbReference type="OrthoDB" id="3364440at2759"/>
<dbReference type="Proteomes" id="UP000193218">
    <property type="component" value="Unassembled WGS sequence"/>
</dbReference>
<evidence type="ECO:0000313" key="6">
    <source>
        <dbReference type="Proteomes" id="UP000193218"/>
    </source>
</evidence>
<feature type="domain" description="GS catalytic" evidence="4">
    <location>
        <begin position="112"/>
        <end position="384"/>
    </location>
</feature>
<dbReference type="SUPFAM" id="SSF55931">
    <property type="entry name" value="Glutamine synthetase/guanido kinase"/>
    <property type="match status" value="1"/>
</dbReference>
<evidence type="ECO:0000259" key="4">
    <source>
        <dbReference type="PROSITE" id="PS51987"/>
    </source>
</evidence>
<protein>
    <recommendedName>
        <fullName evidence="4">GS catalytic domain-containing protein</fullName>
    </recommendedName>
</protein>
<dbReference type="PROSITE" id="PS51987">
    <property type="entry name" value="GS_CATALYTIC"/>
    <property type="match status" value="1"/>
</dbReference>
<dbReference type="InterPro" id="IPR008146">
    <property type="entry name" value="Gln_synth_cat_dom"/>
</dbReference>
<dbReference type="InterPro" id="IPR014746">
    <property type="entry name" value="Gln_synth/guanido_kin_cat_dom"/>
</dbReference>
<dbReference type="PANTHER" id="PTHR43785">
    <property type="entry name" value="GAMMA-GLUTAMYLPUTRESCINE SYNTHETASE"/>
    <property type="match status" value="1"/>
</dbReference>
<keyword evidence="1" id="KW-0436">Ligase</keyword>
<sequence length="384" mass="41964">MDDFLARHPGVKYIVYLTVDYGNVARCLLTTTSRARHIAATHGSVASASSMQFASWAITGTDDDVEQILEGSAHWRPHWETLRLAHRVDQAIVMCSLEEIKAGPAHELDRDPRTVLQRVIDEARREDGIECMVGYEIEFHLLDGPGPSGPNEGAYSMSVVREARFDVVLEMVDAIERAGISTWAIHPEVNKDEYEISLAPRDALGAVDDLIHAQNIIRGIARRHDLVATMHPQRAEQGPTIGNHTHISVNKCGDAFLAGLVEGLEGISAILMGGYDSFGGGRNAMLGDGKIGWSESKSTPIRRFSENHFENRVPDCLANPYLQLAALIGTGMEGVRGVGGGRRRSSLGQDHGTLPMGQASALDLLERNETMRRILGSAFETQPK</sequence>
<comment type="similarity">
    <text evidence="2 3">Belongs to the glutamine synthetase family.</text>
</comment>
<dbReference type="SMART" id="SM01230">
    <property type="entry name" value="Gln-synt_C"/>
    <property type="match status" value="1"/>
</dbReference>
<dbReference type="InParanoid" id="A0A1Y1U862"/>
<evidence type="ECO:0000313" key="5">
    <source>
        <dbReference type="EMBL" id="ORX33305.1"/>
    </source>
</evidence>
<evidence type="ECO:0000256" key="3">
    <source>
        <dbReference type="RuleBase" id="RU000384"/>
    </source>
</evidence>
<dbReference type="Gene3D" id="3.30.590.10">
    <property type="entry name" value="Glutamine synthetase/guanido kinase, catalytic domain"/>
    <property type="match status" value="1"/>
</dbReference>
<reference evidence="5 6" key="1">
    <citation type="submission" date="2017-03" db="EMBL/GenBank/DDBJ databases">
        <title>Widespread Adenine N6-methylation of Active Genes in Fungi.</title>
        <authorList>
            <consortium name="DOE Joint Genome Institute"/>
            <person name="Mondo S.J."/>
            <person name="Dannebaum R.O."/>
            <person name="Kuo R.C."/>
            <person name="Louie K.B."/>
            <person name="Bewick A.J."/>
            <person name="Labutti K."/>
            <person name="Haridas S."/>
            <person name="Kuo A."/>
            <person name="Salamov A."/>
            <person name="Ahrendt S.R."/>
            <person name="Lau R."/>
            <person name="Bowen B.P."/>
            <person name="Lipzen A."/>
            <person name="Sullivan W."/>
            <person name="Andreopoulos W.B."/>
            <person name="Clum A."/>
            <person name="Lindquist E."/>
            <person name="Daum C."/>
            <person name="Northen T.R."/>
            <person name="Ramamoorthy G."/>
            <person name="Schmitz R.J."/>
            <person name="Gryganskyi A."/>
            <person name="Culley D."/>
            <person name="Magnuson J."/>
            <person name="James T.Y."/>
            <person name="O'Malley M.A."/>
            <person name="Stajich J.E."/>
            <person name="Spatafora J.W."/>
            <person name="Visel A."/>
            <person name="Grigoriev I.V."/>
        </authorList>
    </citation>
    <scope>NUCLEOTIDE SEQUENCE [LARGE SCALE GENOMIC DNA]</scope>
    <source>
        <strain evidence="5 6">NRRL Y-17943</strain>
    </source>
</reference>
<dbReference type="STRING" id="4999.A0A1Y1U862"/>
<dbReference type="AlphaFoldDB" id="A0A1Y1U862"/>
<evidence type="ECO:0000256" key="1">
    <source>
        <dbReference type="ARBA" id="ARBA00022598"/>
    </source>
</evidence>
<organism evidence="5 6">
    <name type="scientific">Kockovaella imperatae</name>
    <dbReference type="NCBI Taxonomy" id="4999"/>
    <lineage>
        <taxon>Eukaryota</taxon>
        <taxon>Fungi</taxon>
        <taxon>Dikarya</taxon>
        <taxon>Basidiomycota</taxon>
        <taxon>Agaricomycotina</taxon>
        <taxon>Tremellomycetes</taxon>
        <taxon>Tremellales</taxon>
        <taxon>Cuniculitremaceae</taxon>
        <taxon>Kockovaella</taxon>
    </lineage>
</organism>
<gene>
    <name evidence="5" type="ORF">BD324DRAFT_654254</name>
</gene>
<dbReference type="GO" id="GO:0004356">
    <property type="term" value="F:glutamine synthetase activity"/>
    <property type="evidence" value="ECO:0007669"/>
    <property type="project" value="InterPro"/>
</dbReference>
<evidence type="ECO:0000256" key="2">
    <source>
        <dbReference type="PROSITE-ProRule" id="PRU01331"/>
    </source>
</evidence>
<keyword evidence="6" id="KW-1185">Reference proteome</keyword>
<proteinExistence type="inferred from homology"/>
<accession>A0A1Y1U862</accession>